<keyword evidence="6" id="KW-1185">Reference proteome</keyword>
<dbReference type="InterPro" id="IPR035418">
    <property type="entry name" value="AraC-bd_2"/>
</dbReference>
<dbReference type="EMBL" id="BSOW01000063">
    <property type="protein sequence ID" value="GLR92057.1"/>
    <property type="molecule type" value="Genomic_DNA"/>
</dbReference>
<keyword evidence="3" id="KW-0804">Transcription</keyword>
<proteinExistence type="predicted"/>
<dbReference type="InterPro" id="IPR050204">
    <property type="entry name" value="AraC_XylS_family_regulators"/>
</dbReference>
<dbReference type="InterPro" id="IPR018062">
    <property type="entry name" value="HTH_AraC-typ_CS"/>
</dbReference>
<sequence>MTEHTDSGIPHSVLDTRGLPGKQGFALWQEHGGLYYDLRAHKDYAQAFDVRVDAWHLGNVLLANFQVPAQDYSRSRACIGRDGTDVYMLQIVRKGWSGSRDSGATARAGDIMIYDMAQPSVSRGGDNEVFALFLPRNLLAPHLKAPDEYTQRQLPGGNPLTSLLGDHLVGLRAHLPEMSLGQAQAIMPATVQLVAAALNGTVREEQADSVRMAITERICSYINTHILDPNLNPEAIAGRFGMTRRNLGYLFESYGGVAAYVRRKRLSMIRAILADPAHKRQSIETIAEAHGFNHYRSFALAFQRQFGLTPREVRALAQEGQAPPSASDSGLAEWTHWIKGLK</sequence>
<comment type="caution">
    <text evidence="5">The sequence shown here is derived from an EMBL/GenBank/DDBJ whole genome shotgun (WGS) entry which is preliminary data.</text>
</comment>
<evidence type="ECO:0000313" key="6">
    <source>
        <dbReference type="Proteomes" id="UP001156905"/>
    </source>
</evidence>
<dbReference type="InterPro" id="IPR009057">
    <property type="entry name" value="Homeodomain-like_sf"/>
</dbReference>
<dbReference type="PANTHER" id="PTHR46796:SF6">
    <property type="entry name" value="ARAC SUBFAMILY"/>
    <property type="match status" value="1"/>
</dbReference>
<dbReference type="PANTHER" id="PTHR46796">
    <property type="entry name" value="HTH-TYPE TRANSCRIPTIONAL ACTIVATOR RHAS-RELATED"/>
    <property type="match status" value="1"/>
</dbReference>
<name>A0ABQ6BIJ0_9BRAD</name>
<organism evidence="5 6">
    <name type="scientific">Bradyrhizobium iriomotense</name>
    <dbReference type="NCBI Taxonomy" id="441950"/>
    <lineage>
        <taxon>Bacteria</taxon>
        <taxon>Pseudomonadati</taxon>
        <taxon>Pseudomonadota</taxon>
        <taxon>Alphaproteobacteria</taxon>
        <taxon>Hyphomicrobiales</taxon>
        <taxon>Nitrobacteraceae</taxon>
        <taxon>Bradyrhizobium</taxon>
    </lineage>
</organism>
<evidence type="ECO:0000256" key="3">
    <source>
        <dbReference type="ARBA" id="ARBA00023163"/>
    </source>
</evidence>
<dbReference type="SUPFAM" id="SSF46689">
    <property type="entry name" value="Homeodomain-like"/>
    <property type="match status" value="1"/>
</dbReference>
<evidence type="ECO:0000313" key="5">
    <source>
        <dbReference type="EMBL" id="GLR92057.1"/>
    </source>
</evidence>
<dbReference type="RefSeq" id="WP_284275950.1">
    <property type="nucleotide sequence ID" value="NZ_BSOW01000063.1"/>
</dbReference>
<evidence type="ECO:0000256" key="1">
    <source>
        <dbReference type="ARBA" id="ARBA00023015"/>
    </source>
</evidence>
<accession>A0ABQ6BIJ0</accession>
<evidence type="ECO:0000259" key="4">
    <source>
        <dbReference type="PROSITE" id="PS01124"/>
    </source>
</evidence>
<feature type="domain" description="HTH araC/xylS-type" evidence="4">
    <location>
        <begin position="216"/>
        <end position="316"/>
    </location>
</feature>
<dbReference type="Pfam" id="PF14525">
    <property type="entry name" value="AraC_binding_2"/>
    <property type="match status" value="1"/>
</dbReference>
<reference evidence="6" key="1">
    <citation type="journal article" date="2019" name="Int. J. Syst. Evol. Microbiol.">
        <title>The Global Catalogue of Microorganisms (GCM) 10K type strain sequencing project: providing services to taxonomists for standard genome sequencing and annotation.</title>
        <authorList>
            <consortium name="The Broad Institute Genomics Platform"/>
            <consortium name="The Broad Institute Genome Sequencing Center for Infectious Disease"/>
            <person name="Wu L."/>
            <person name="Ma J."/>
        </authorList>
    </citation>
    <scope>NUCLEOTIDE SEQUENCE [LARGE SCALE GENOMIC DNA]</scope>
    <source>
        <strain evidence="6">NBRC 102520</strain>
    </source>
</reference>
<dbReference type="PROSITE" id="PS00041">
    <property type="entry name" value="HTH_ARAC_FAMILY_1"/>
    <property type="match status" value="1"/>
</dbReference>
<dbReference type="PROSITE" id="PS01124">
    <property type="entry name" value="HTH_ARAC_FAMILY_2"/>
    <property type="match status" value="1"/>
</dbReference>
<dbReference type="Proteomes" id="UP001156905">
    <property type="component" value="Unassembled WGS sequence"/>
</dbReference>
<keyword evidence="2" id="KW-0238">DNA-binding</keyword>
<protein>
    <submittedName>
        <fullName evidence="5">AraC family transcriptional regulator</fullName>
    </submittedName>
</protein>
<evidence type="ECO:0000256" key="2">
    <source>
        <dbReference type="ARBA" id="ARBA00023125"/>
    </source>
</evidence>
<dbReference type="Gene3D" id="1.10.10.60">
    <property type="entry name" value="Homeodomain-like"/>
    <property type="match status" value="1"/>
</dbReference>
<dbReference type="InterPro" id="IPR018060">
    <property type="entry name" value="HTH_AraC"/>
</dbReference>
<dbReference type="Pfam" id="PF12833">
    <property type="entry name" value="HTH_18"/>
    <property type="match status" value="1"/>
</dbReference>
<keyword evidence="1" id="KW-0805">Transcription regulation</keyword>
<dbReference type="SMART" id="SM00342">
    <property type="entry name" value="HTH_ARAC"/>
    <property type="match status" value="1"/>
</dbReference>
<gene>
    <name evidence="5" type="ORF">GCM10007857_87760</name>
</gene>